<organism evidence="2 3">
    <name type="scientific">Haemophilus paracuniculus</name>
    <dbReference type="NCBI Taxonomy" id="734"/>
    <lineage>
        <taxon>Bacteria</taxon>
        <taxon>Pseudomonadati</taxon>
        <taxon>Pseudomonadota</taxon>
        <taxon>Gammaproteobacteria</taxon>
        <taxon>Pasteurellales</taxon>
        <taxon>Pasteurellaceae</taxon>
        <taxon>Haemophilus</taxon>
    </lineage>
</organism>
<dbReference type="PANTHER" id="PTHR31435">
    <property type="entry name" value="PROTEIN NATD1"/>
    <property type="match status" value="1"/>
</dbReference>
<dbReference type="InterPro" id="IPR031165">
    <property type="entry name" value="GNAT_YJDJ"/>
</dbReference>
<proteinExistence type="predicted"/>
<dbReference type="EMBL" id="MUYA01000010">
    <property type="protein sequence ID" value="OOR98605.1"/>
    <property type="molecule type" value="Genomic_DNA"/>
</dbReference>
<dbReference type="CDD" id="cd04301">
    <property type="entry name" value="NAT_SF"/>
    <property type="match status" value="1"/>
</dbReference>
<evidence type="ECO:0000313" key="2">
    <source>
        <dbReference type="EMBL" id="OOR98605.1"/>
    </source>
</evidence>
<evidence type="ECO:0000259" key="1">
    <source>
        <dbReference type="PROSITE" id="PS51729"/>
    </source>
</evidence>
<name>A0A1T0ARF0_9PAST</name>
<gene>
    <name evidence="2" type="ORF">B0187_08060</name>
</gene>
<sequence>MKIEHYPEQQLFVYVNEAGQQAGRLRYRFISADKIDVFSTVVEPAFQGKGIAGELYAAMIAFVQQQQCKVKPSCSYIEKRMERSHPDLIA</sequence>
<dbReference type="Gene3D" id="3.40.630.30">
    <property type="match status" value="1"/>
</dbReference>
<dbReference type="PANTHER" id="PTHR31435:SF9">
    <property type="entry name" value="PROTEIN NATD1"/>
    <property type="match status" value="1"/>
</dbReference>
<keyword evidence="2" id="KW-0808">Transferase</keyword>
<accession>A0A1T0ARF0</accession>
<dbReference type="Proteomes" id="UP000190867">
    <property type="component" value="Unassembled WGS sequence"/>
</dbReference>
<dbReference type="InterPro" id="IPR045057">
    <property type="entry name" value="Gcn5-rel_NAT"/>
</dbReference>
<dbReference type="STRING" id="734.B0187_08060"/>
<comment type="caution">
    <text evidence="2">The sequence shown here is derived from an EMBL/GenBank/DDBJ whole genome shotgun (WGS) entry which is preliminary data.</text>
</comment>
<evidence type="ECO:0000313" key="3">
    <source>
        <dbReference type="Proteomes" id="UP000190867"/>
    </source>
</evidence>
<dbReference type="OrthoDB" id="9813275at2"/>
<dbReference type="GO" id="GO:0016740">
    <property type="term" value="F:transferase activity"/>
    <property type="evidence" value="ECO:0007669"/>
    <property type="project" value="UniProtKB-KW"/>
</dbReference>
<keyword evidence="3" id="KW-1185">Reference proteome</keyword>
<dbReference type="AlphaFoldDB" id="A0A1T0ARF0"/>
<dbReference type="Pfam" id="PF14542">
    <property type="entry name" value="Acetyltransf_CG"/>
    <property type="match status" value="1"/>
</dbReference>
<dbReference type="PROSITE" id="PS51729">
    <property type="entry name" value="GNAT_YJDJ"/>
    <property type="match status" value="1"/>
</dbReference>
<dbReference type="InterPro" id="IPR016181">
    <property type="entry name" value="Acyl_CoA_acyltransferase"/>
</dbReference>
<feature type="domain" description="N-acetyltransferase" evidence="1">
    <location>
        <begin position="4"/>
        <end position="90"/>
    </location>
</feature>
<dbReference type="SUPFAM" id="SSF55729">
    <property type="entry name" value="Acyl-CoA N-acyltransferases (Nat)"/>
    <property type="match status" value="1"/>
</dbReference>
<protein>
    <submittedName>
        <fullName evidence="2">GNAT family N-acetyltransferase</fullName>
    </submittedName>
</protein>
<dbReference type="RefSeq" id="WP_078237352.1">
    <property type="nucleotide sequence ID" value="NZ_MUYA01000010.1"/>
</dbReference>
<reference evidence="2 3" key="1">
    <citation type="submission" date="2017-02" db="EMBL/GenBank/DDBJ databases">
        <title>Draft genome sequence of Haemophilus paracuniculus CCUG 43573 type strain.</title>
        <authorList>
            <person name="Engstrom-Jakobsson H."/>
            <person name="Salva-Serra F."/>
            <person name="Thorell K."/>
            <person name="Gonzales-Siles L."/>
            <person name="Karlsson R."/>
            <person name="Boulund F."/>
            <person name="Engstrand L."/>
            <person name="Kristiansson E."/>
            <person name="Moore E."/>
        </authorList>
    </citation>
    <scope>NUCLEOTIDE SEQUENCE [LARGE SCALE GENOMIC DNA]</scope>
    <source>
        <strain evidence="2 3">CCUG 43573</strain>
    </source>
</reference>